<organism evidence="3 4">
    <name type="scientific">Lachnellula suecica</name>
    <dbReference type="NCBI Taxonomy" id="602035"/>
    <lineage>
        <taxon>Eukaryota</taxon>
        <taxon>Fungi</taxon>
        <taxon>Dikarya</taxon>
        <taxon>Ascomycota</taxon>
        <taxon>Pezizomycotina</taxon>
        <taxon>Leotiomycetes</taxon>
        <taxon>Helotiales</taxon>
        <taxon>Lachnaceae</taxon>
        <taxon>Lachnellula</taxon>
    </lineage>
</organism>
<dbReference type="Proteomes" id="UP000469558">
    <property type="component" value="Unassembled WGS sequence"/>
</dbReference>
<dbReference type="InterPro" id="IPR036305">
    <property type="entry name" value="RGS_sf"/>
</dbReference>
<feature type="transmembrane region" description="Helical" evidence="2">
    <location>
        <begin position="437"/>
        <end position="459"/>
    </location>
</feature>
<dbReference type="SUPFAM" id="SSF48097">
    <property type="entry name" value="Regulator of G-protein signaling, RGS"/>
    <property type="match status" value="1"/>
</dbReference>
<sequence length="465" mass="52955">MSVLFYRRPDYLNKANGPINKNDCQLYVQRAKSSQRVIPDGLSFDEIINKKTLPPCSVGDFMDYLVYIEHDAENLQFFLWYKDYCRRFDALPEKEKALSPAWVQETEDVPDLSKDSEKDPKKKVKRETIQGMMESGYDTKGAALFSEDKMETPMSPIKENGSHFAPSVSDATTVPTNAEVTAQAGLKWQGFTVQPMRDEVNRVMRHYLAFTAPRELNLSHKDRALCLHALQHTTHPSAFLPAVNIAETALRGQSHPNFVRWSICNGNKPRVFFVRTMGVSNILFGFLIAILLTLSRASRWFRIFAALEWFIGISTMVCAYKGLCIIMHHSHSRNLRPWEQDLDVELGENRRNSTSSTAQRDTTMASRTGHYDDSSKEDDDASSTFAAENMNVFGPKNSFDSASWISKYEKRPILSKVFEKHSVWTQDDTLRILQDKIVLGANLWAVILTVPLTIIFVALPKGNFY</sequence>
<evidence type="ECO:0000256" key="1">
    <source>
        <dbReference type="SAM" id="MobiDB-lite"/>
    </source>
</evidence>
<gene>
    <name evidence="3" type="ORF">LSUE1_G001217</name>
</gene>
<dbReference type="PANTHER" id="PTHR39466">
    <property type="entry name" value="RGS DOMAIN-CONTAINING PROTEIN"/>
    <property type="match status" value="1"/>
</dbReference>
<evidence type="ECO:0000313" key="3">
    <source>
        <dbReference type="EMBL" id="TVY83806.1"/>
    </source>
</evidence>
<evidence type="ECO:0000256" key="2">
    <source>
        <dbReference type="SAM" id="Phobius"/>
    </source>
</evidence>
<keyword evidence="2" id="KW-0812">Transmembrane</keyword>
<evidence type="ECO:0000313" key="4">
    <source>
        <dbReference type="Proteomes" id="UP000469558"/>
    </source>
</evidence>
<feature type="transmembrane region" description="Helical" evidence="2">
    <location>
        <begin position="300"/>
        <end position="323"/>
    </location>
</feature>
<protein>
    <recommendedName>
        <fullName evidence="5">RGS domain-containing protein</fullName>
    </recommendedName>
</protein>
<comment type="caution">
    <text evidence="3">The sequence shown here is derived from an EMBL/GenBank/DDBJ whole genome shotgun (WGS) entry which is preliminary data.</text>
</comment>
<proteinExistence type="predicted"/>
<keyword evidence="4" id="KW-1185">Reference proteome</keyword>
<dbReference type="Gene3D" id="1.10.167.10">
    <property type="entry name" value="Regulator of G-protein Signalling 4, domain 2"/>
    <property type="match status" value="1"/>
</dbReference>
<accession>A0A8T9CF02</accession>
<dbReference type="OrthoDB" id="3232309at2759"/>
<feature type="compositionally biased region" description="Basic and acidic residues" evidence="1">
    <location>
        <begin position="111"/>
        <end position="120"/>
    </location>
</feature>
<name>A0A8T9CF02_9HELO</name>
<keyword evidence="2" id="KW-0472">Membrane</keyword>
<feature type="region of interest" description="Disordered" evidence="1">
    <location>
        <begin position="100"/>
        <end position="125"/>
    </location>
</feature>
<dbReference type="AlphaFoldDB" id="A0A8T9CF02"/>
<reference evidence="3 4" key="1">
    <citation type="submission" date="2018-05" db="EMBL/GenBank/DDBJ databases">
        <title>Genome sequencing and assembly of the regulated plant pathogen Lachnellula willkommii and related sister species for the development of diagnostic species identification markers.</title>
        <authorList>
            <person name="Giroux E."/>
            <person name="Bilodeau G."/>
        </authorList>
    </citation>
    <scope>NUCLEOTIDE SEQUENCE [LARGE SCALE GENOMIC DNA]</scope>
    <source>
        <strain evidence="3 4">CBS 268.59</strain>
    </source>
</reference>
<feature type="transmembrane region" description="Helical" evidence="2">
    <location>
        <begin position="272"/>
        <end position="294"/>
    </location>
</feature>
<dbReference type="PANTHER" id="PTHR39466:SF1">
    <property type="entry name" value="RGS DOMAIN-CONTAINING PROTEIN"/>
    <property type="match status" value="1"/>
</dbReference>
<dbReference type="EMBL" id="QGMK01000150">
    <property type="protein sequence ID" value="TVY83806.1"/>
    <property type="molecule type" value="Genomic_DNA"/>
</dbReference>
<dbReference type="InterPro" id="IPR044926">
    <property type="entry name" value="RGS_subdomain_2"/>
</dbReference>
<keyword evidence="2" id="KW-1133">Transmembrane helix</keyword>
<feature type="region of interest" description="Disordered" evidence="1">
    <location>
        <begin position="349"/>
        <end position="381"/>
    </location>
</feature>
<evidence type="ECO:0008006" key="5">
    <source>
        <dbReference type="Google" id="ProtNLM"/>
    </source>
</evidence>
<feature type="compositionally biased region" description="Polar residues" evidence="1">
    <location>
        <begin position="352"/>
        <end position="366"/>
    </location>
</feature>